<evidence type="ECO:0000313" key="2">
    <source>
        <dbReference type="WBParaSite" id="Gr19_v10_g2658.t1"/>
    </source>
</evidence>
<proteinExistence type="predicted"/>
<dbReference type="WBParaSite" id="Gr19_v10_g2658.t1">
    <property type="protein sequence ID" value="Gr19_v10_g2658.t1"/>
    <property type="gene ID" value="Gr19_v10_g2658"/>
</dbReference>
<name>A0A914HQ31_GLORO</name>
<organism evidence="1 2">
    <name type="scientific">Globodera rostochiensis</name>
    <name type="common">Golden nematode worm</name>
    <name type="synonym">Heterodera rostochiensis</name>
    <dbReference type="NCBI Taxonomy" id="31243"/>
    <lineage>
        <taxon>Eukaryota</taxon>
        <taxon>Metazoa</taxon>
        <taxon>Ecdysozoa</taxon>
        <taxon>Nematoda</taxon>
        <taxon>Chromadorea</taxon>
        <taxon>Rhabditida</taxon>
        <taxon>Tylenchina</taxon>
        <taxon>Tylenchomorpha</taxon>
        <taxon>Tylenchoidea</taxon>
        <taxon>Heteroderidae</taxon>
        <taxon>Heteroderinae</taxon>
        <taxon>Globodera</taxon>
    </lineage>
</organism>
<accession>A0A914HQ31</accession>
<protein>
    <submittedName>
        <fullName evidence="2">Uncharacterized protein</fullName>
    </submittedName>
</protein>
<reference evidence="2" key="1">
    <citation type="submission" date="2022-11" db="UniProtKB">
        <authorList>
            <consortium name="WormBaseParasite"/>
        </authorList>
    </citation>
    <scope>IDENTIFICATION</scope>
</reference>
<sequence>MFPARALSYFANAEKTQSMHVSKLVDVDVHFLYRATILVITMEAPNGEEQQTLNILPYRKQCFVEVYCKIVERNGNATVFAFGTGQKEAGTSQIHFPIFNEDNAKKCYEEKINAKIHYDENKEKIVTINVAEFFDASKPITIDLMK</sequence>
<evidence type="ECO:0000313" key="1">
    <source>
        <dbReference type="Proteomes" id="UP000887572"/>
    </source>
</evidence>
<keyword evidence="1" id="KW-1185">Reference proteome</keyword>
<dbReference type="AlphaFoldDB" id="A0A914HQ31"/>
<dbReference type="Proteomes" id="UP000887572">
    <property type="component" value="Unplaced"/>
</dbReference>